<gene>
    <name evidence="1" type="ordered locus">Psed_5809</name>
</gene>
<accession>F4D1E6</accession>
<dbReference type="EMBL" id="CP002593">
    <property type="protein sequence ID" value="AEA27934.1"/>
    <property type="molecule type" value="Genomic_DNA"/>
</dbReference>
<dbReference type="HOGENOM" id="CLU_3383421_0_0_11"/>
<dbReference type="Proteomes" id="UP000007809">
    <property type="component" value="Chromosome"/>
</dbReference>
<dbReference type="STRING" id="675635.Psed_5809"/>
<dbReference type="AlphaFoldDB" id="F4D1E6"/>
<protein>
    <submittedName>
        <fullName evidence="1">Uncharacterized protein</fullName>
    </submittedName>
</protein>
<evidence type="ECO:0000313" key="2">
    <source>
        <dbReference type="Proteomes" id="UP000007809"/>
    </source>
</evidence>
<reference evidence="1 2" key="1">
    <citation type="journal article" date="2011" name="J. Bacteriol.">
        <title>Genome sequence of the 1,4-dioxane-degrading Pseudonocardia dioxanivorans strain CB1190.</title>
        <authorList>
            <person name="Sales C.M."/>
            <person name="Mahendra S."/>
            <person name="Grostern A."/>
            <person name="Parales R.E."/>
            <person name="Goodwin L.A."/>
            <person name="Woyke T."/>
            <person name="Nolan M."/>
            <person name="Lapidus A."/>
            <person name="Chertkov O."/>
            <person name="Ovchinnikova G."/>
            <person name="Sczyrba A."/>
            <person name="Alvarez-Cohen L."/>
        </authorList>
    </citation>
    <scope>NUCLEOTIDE SEQUENCE [LARGE SCALE GENOMIC DNA]</scope>
    <source>
        <strain evidence="2">ATCC 55486 / DSM 44775 / JCM 13855 / CB1190</strain>
    </source>
</reference>
<evidence type="ECO:0000313" key="1">
    <source>
        <dbReference type="EMBL" id="AEA27934.1"/>
    </source>
</evidence>
<organism evidence="1 2">
    <name type="scientific">Pseudonocardia dioxanivorans (strain ATCC 55486 / DSM 44775 / JCM 13855 / CB1190)</name>
    <dbReference type="NCBI Taxonomy" id="675635"/>
    <lineage>
        <taxon>Bacteria</taxon>
        <taxon>Bacillati</taxon>
        <taxon>Actinomycetota</taxon>
        <taxon>Actinomycetes</taxon>
        <taxon>Pseudonocardiales</taxon>
        <taxon>Pseudonocardiaceae</taxon>
        <taxon>Pseudonocardia</taxon>
    </lineage>
</organism>
<sequence>MSVGAWLLCGAAALALSGLIALLIARFIETGQR</sequence>
<name>F4D1E6_PSEUX</name>
<proteinExistence type="predicted"/>
<dbReference type="KEGG" id="pdx:Psed_5809"/>
<keyword evidence="2" id="KW-1185">Reference proteome</keyword>